<name>A0A098E9L9_9ZZZZ</name>
<accession>A0A098E9L9</accession>
<comment type="similarity">
    <text evidence="4">Belongs to the HisA/HisF family.</text>
</comment>
<evidence type="ECO:0000256" key="3">
    <source>
        <dbReference type="ARBA" id="ARBA00005133"/>
    </source>
</evidence>
<dbReference type="CDD" id="cd04732">
    <property type="entry name" value="HisA"/>
    <property type="match status" value="1"/>
</dbReference>
<evidence type="ECO:0000256" key="9">
    <source>
        <dbReference type="ARBA" id="ARBA00023235"/>
    </source>
</evidence>
<dbReference type="SUPFAM" id="SSF51366">
    <property type="entry name" value="Ribulose-phoshate binding barrel"/>
    <property type="match status" value="1"/>
</dbReference>
<dbReference type="EC" id="5.3.1.16" evidence="5"/>
<dbReference type="GO" id="GO:0003949">
    <property type="term" value="F:1-(5-phosphoribosyl)-5-[(5-phosphoribosylamino)methylideneamino]imidazole-4-carboxamide isomerase activity"/>
    <property type="evidence" value="ECO:0007669"/>
    <property type="project" value="UniProtKB-EC"/>
</dbReference>
<dbReference type="InterPro" id="IPR023016">
    <property type="entry name" value="HisA/PriA"/>
</dbReference>
<evidence type="ECO:0000256" key="2">
    <source>
        <dbReference type="ARBA" id="ARBA00004496"/>
    </source>
</evidence>
<evidence type="ECO:0000313" key="10">
    <source>
        <dbReference type="EMBL" id="CEG12713.1"/>
    </source>
</evidence>
<reference evidence="10" key="1">
    <citation type="submission" date="2014-09" db="EMBL/GenBank/DDBJ databases">
        <authorList>
            <person name="Probst J Alexander"/>
        </authorList>
    </citation>
    <scope>NUCLEOTIDE SEQUENCE</scope>
</reference>
<comment type="subcellular location">
    <subcellularLocation>
        <location evidence="2">Cytoplasm</location>
    </subcellularLocation>
</comment>
<dbReference type="InterPro" id="IPR011060">
    <property type="entry name" value="RibuloseP-bd_barrel"/>
</dbReference>
<dbReference type="PANTHER" id="PTHR43090:SF2">
    <property type="entry name" value="1-(5-PHOSPHORIBOSYL)-5-[(5-PHOSPHORIBOSYLAMINO)METHYLIDENEAMINO] IMIDAZOLE-4-CARBOXAMIDE ISOMERASE"/>
    <property type="match status" value="1"/>
</dbReference>
<dbReference type="InterPro" id="IPR013785">
    <property type="entry name" value="Aldolase_TIM"/>
</dbReference>
<gene>
    <name evidence="10" type="primary">hisA</name>
    <name evidence="10" type="ORF">MSIBF_A2650005</name>
</gene>
<keyword evidence="9 10" id="KW-0413">Isomerase</keyword>
<evidence type="ECO:0000256" key="5">
    <source>
        <dbReference type="ARBA" id="ARBA00012550"/>
    </source>
</evidence>
<evidence type="ECO:0000256" key="7">
    <source>
        <dbReference type="ARBA" id="ARBA00022605"/>
    </source>
</evidence>
<evidence type="ECO:0000256" key="1">
    <source>
        <dbReference type="ARBA" id="ARBA00000901"/>
    </source>
</evidence>
<dbReference type="InterPro" id="IPR044524">
    <property type="entry name" value="Isoase_HisA-like"/>
</dbReference>
<dbReference type="GO" id="GO:0005737">
    <property type="term" value="C:cytoplasm"/>
    <property type="evidence" value="ECO:0007669"/>
    <property type="project" value="UniProtKB-SubCell"/>
</dbReference>
<dbReference type="Pfam" id="PF00977">
    <property type="entry name" value="His_biosynth"/>
    <property type="match status" value="1"/>
</dbReference>
<keyword evidence="8" id="KW-0368">Histidine biosynthesis</keyword>
<dbReference type="EMBL" id="CCXY01000185">
    <property type="protein sequence ID" value="CEG12713.1"/>
    <property type="molecule type" value="Genomic_DNA"/>
</dbReference>
<evidence type="ECO:0000256" key="4">
    <source>
        <dbReference type="ARBA" id="ARBA00009667"/>
    </source>
</evidence>
<protein>
    <recommendedName>
        <fullName evidence="5">1-(5-phosphoribosyl)-5-[(5-phosphoribosylamino)methylideneamino]imidazole-4-carboxamideisomerase</fullName>
        <ecNumber evidence="5">5.3.1.16</ecNumber>
    </recommendedName>
</protein>
<dbReference type="InterPro" id="IPR006062">
    <property type="entry name" value="His_biosynth"/>
</dbReference>
<evidence type="ECO:0000256" key="8">
    <source>
        <dbReference type="ARBA" id="ARBA00023102"/>
    </source>
</evidence>
<dbReference type="Gene3D" id="3.20.20.70">
    <property type="entry name" value="Aldolase class I"/>
    <property type="match status" value="1"/>
</dbReference>
<dbReference type="GO" id="GO:0000162">
    <property type="term" value="P:L-tryptophan biosynthetic process"/>
    <property type="evidence" value="ECO:0007669"/>
    <property type="project" value="TreeGrafter"/>
</dbReference>
<keyword evidence="7" id="KW-0028">Amino-acid biosynthesis</keyword>
<dbReference type="AlphaFoldDB" id="A0A098E9L9"/>
<organism evidence="10">
    <name type="scientific">groundwater metagenome</name>
    <dbReference type="NCBI Taxonomy" id="717931"/>
    <lineage>
        <taxon>unclassified sequences</taxon>
        <taxon>metagenomes</taxon>
        <taxon>ecological metagenomes</taxon>
    </lineage>
</organism>
<keyword evidence="6" id="KW-0963">Cytoplasm</keyword>
<proteinExistence type="inferred from homology"/>
<comment type="catalytic activity">
    <reaction evidence="1">
        <text>1-(5-phospho-beta-D-ribosyl)-5-[(5-phospho-beta-D-ribosylamino)methylideneamino]imidazole-4-carboxamide = 5-[(5-phospho-1-deoxy-D-ribulos-1-ylimino)methylamino]-1-(5-phospho-beta-D-ribosyl)imidazole-4-carboxamide</text>
        <dbReference type="Rhea" id="RHEA:15469"/>
        <dbReference type="ChEBI" id="CHEBI:58435"/>
        <dbReference type="ChEBI" id="CHEBI:58525"/>
        <dbReference type="EC" id="5.3.1.16"/>
    </reaction>
</comment>
<dbReference type="PANTHER" id="PTHR43090">
    <property type="entry name" value="1-(5-PHOSPHORIBOSYL)-5-[(5-PHOSPHORIBOSYLAMINO)METHYLIDENEAMINO] IMIDAZOLE-4-CARBOXAMIDE ISOMERASE"/>
    <property type="match status" value="1"/>
</dbReference>
<dbReference type="UniPathway" id="UPA00031">
    <property type="reaction ID" value="UER00009"/>
</dbReference>
<comment type="pathway">
    <text evidence="3">Amino-acid biosynthesis; L-histidine biosynthesis; L-histidine from 5-phospho-alpha-D-ribose 1-diphosphate: step 4/9.</text>
</comment>
<dbReference type="GO" id="GO:0000105">
    <property type="term" value="P:L-histidine biosynthetic process"/>
    <property type="evidence" value="ECO:0007669"/>
    <property type="project" value="UniProtKB-UniPathway"/>
</dbReference>
<dbReference type="HAMAP" id="MF_01014">
    <property type="entry name" value="HisA"/>
    <property type="match status" value="1"/>
</dbReference>
<sequence length="236" mass="26052">MHILPAIDLLSGKVARLTQGKLGSEKFYGTHPVEIAKMSDDLGFEILHIIDLDATLGTGKDNTEILKEIRKTVNAKIYFGGGIRSYEKAREILKILHPGDKIYIGTLALNGIDELIDVKENIVVAIDSKDGKIAVKGWKMLTDYDTIKFMENFSNKCFGFLFTDIGVEGLLKGINFENVEKVVKASQLPIIVSGGISSYEDIKILSKISPYGVVIGKAIYENKIDIKVVAKIEYAQ</sequence>
<evidence type="ECO:0000256" key="6">
    <source>
        <dbReference type="ARBA" id="ARBA00022490"/>
    </source>
</evidence>